<gene>
    <name evidence="4" type="ORF">AZI86_16840</name>
</gene>
<keyword evidence="2" id="KW-0560">Oxidoreductase</keyword>
<evidence type="ECO:0000256" key="3">
    <source>
        <dbReference type="RuleBase" id="RU000363"/>
    </source>
</evidence>
<dbReference type="GO" id="GO:0016616">
    <property type="term" value="F:oxidoreductase activity, acting on the CH-OH group of donors, NAD or NADP as acceptor"/>
    <property type="evidence" value="ECO:0007669"/>
    <property type="project" value="UniProtKB-ARBA"/>
</dbReference>
<dbReference type="SUPFAM" id="SSF51735">
    <property type="entry name" value="NAD(P)-binding Rossmann-fold domains"/>
    <property type="match status" value="1"/>
</dbReference>
<comment type="similarity">
    <text evidence="1 3">Belongs to the short-chain dehydrogenases/reductases (SDR) family.</text>
</comment>
<dbReference type="RefSeq" id="WP_061836459.1">
    <property type="nucleotide sequence ID" value="NZ_LUKE01000005.1"/>
</dbReference>
<dbReference type="InterPro" id="IPR020904">
    <property type="entry name" value="Sc_DH/Rdtase_CS"/>
</dbReference>
<comment type="caution">
    <text evidence="4">The sequence shown here is derived from an EMBL/GenBank/DDBJ whole genome shotgun (WGS) entry which is preliminary data.</text>
</comment>
<keyword evidence="5" id="KW-1185">Reference proteome</keyword>
<dbReference type="OrthoDB" id="5290402at2"/>
<dbReference type="InterPro" id="IPR036291">
    <property type="entry name" value="NAD(P)-bd_dom_sf"/>
</dbReference>
<dbReference type="PANTHER" id="PTHR42901:SF1">
    <property type="entry name" value="ALCOHOL DEHYDROGENASE"/>
    <property type="match status" value="1"/>
</dbReference>
<dbReference type="Gene3D" id="3.40.50.720">
    <property type="entry name" value="NAD(P)-binding Rossmann-like Domain"/>
    <property type="match status" value="1"/>
</dbReference>
<dbReference type="EMBL" id="LUKE01000005">
    <property type="protein sequence ID" value="KYG62498.1"/>
    <property type="molecule type" value="Genomic_DNA"/>
</dbReference>
<organism evidence="4 5">
    <name type="scientific">Bdellovibrio bacteriovorus</name>
    <dbReference type="NCBI Taxonomy" id="959"/>
    <lineage>
        <taxon>Bacteria</taxon>
        <taxon>Pseudomonadati</taxon>
        <taxon>Bdellovibrionota</taxon>
        <taxon>Bdellovibrionia</taxon>
        <taxon>Bdellovibrionales</taxon>
        <taxon>Pseudobdellovibrionaceae</taxon>
        <taxon>Bdellovibrio</taxon>
    </lineage>
</organism>
<dbReference type="Pfam" id="PF00106">
    <property type="entry name" value="adh_short"/>
    <property type="match status" value="1"/>
</dbReference>
<evidence type="ECO:0000256" key="1">
    <source>
        <dbReference type="ARBA" id="ARBA00006484"/>
    </source>
</evidence>
<dbReference type="Proteomes" id="UP000075320">
    <property type="component" value="Unassembled WGS sequence"/>
</dbReference>
<name>A0A150WHJ1_BDEBC</name>
<sequence length="252" mass="27413">MSKWALITGATAGIGWATAKSLAAAGFSILATGRREEKLKELKSILTKEFPQISVETACFDLTSKEEVASFLKTHDPTLKKLELLVNNAGLAKGIEKMQEASLEDWDTMIDTNVKGLLYMTRGILPYLVQKNSGHIVNLGSVAGRWTYPGGGVYCASKFAVRALSEGLRMDLLGTKIRVTNIEPGMVNTEFSVVRLGDQAKADKVYEGMTPLSASDIAETIAWCVARPAHVNIQELVIYPTDQAHVGQVARR</sequence>
<dbReference type="PRINTS" id="PR00081">
    <property type="entry name" value="GDHRDH"/>
</dbReference>
<dbReference type="PANTHER" id="PTHR42901">
    <property type="entry name" value="ALCOHOL DEHYDROGENASE"/>
    <property type="match status" value="1"/>
</dbReference>
<dbReference type="FunFam" id="3.40.50.720:FF:000047">
    <property type="entry name" value="NADP-dependent L-serine/L-allo-threonine dehydrogenase"/>
    <property type="match status" value="1"/>
</dbReference>
<accession>A0A150WHJ1</accession>
<reference evidence="4 5" key="1">
    <citation type="submission" date="2016-03" db="EMBL/GenBank/DDBJ databases">
        <authorList>
            <person name="Ploux O."/>
        </authorList>
    </citation>
    <scope>NUCLEOTIDE SEQUENCE [LARGE SCALE GENOMIC DNA]</scope>
    <source>
        <strain evidence="4 5">R0</strain>
    </source>
</reference>
<dbReference type="InterPro" id="IPR002347">
    <property type="entry name" value="SDR_fam"/>
</dbReference>
<proteinExistence type="inferred from homology"/>
<evidence type="ECO:0000313" key="5">
    <source>
        <dbReference type="Proteomes" id="UP000075320"/>
    </source>
</evidence>
<evidence type="ECO:0000256" key="2">
    <source>
        <dbReference type="ARBA" id="ARBA00023002"/>
    </source>
</evidence>
<dbReference type="PROSITE" id="PS00061">
    <property type="entry name" value="ADH_SHORT"/>
    <property type="match status" value="1"/>
</dbReference>
<evidence type="ECO:0000313" key="4">
    <source>
        <dbReference type="EMBL" id="KYG62498.1"/>
    </source>
</evidence>
<dbReference type="AlphaFoldDB" id="A0A150WHJ1"/>
<protein>
    <submittedName>
        <fullName evidence="4">NAD(P)-dependent oxidoreductase</fullName>
    </submittedName>
</protein>
<dbReference type="PRINTS" id="PR00080">
    <property type="entry name" value="SDRFAMILY"/>
</dbReference>